<dbReference type="GO" id="GO:0004452">
    <property type="term" value="F:isopentenyl-diphosphate delta-isomerase activity"/>
    <property type="evidence" value="ECO:0007669"/>
    <property type="project" value="UniProtKB-EC"/>
</dbReference>
<sequence>MFEDQDKTAVSRKQDHIALAFSSQVAANQLDPRFSYEPLLSSHQAKGLPEQEFLGKRFQAPLWVSSMTGGTDWAKTINENLARAAKQFGFGMGLGSCRGLLTDDSFLADFQMRPILGYELPLYANLGIAQLEQLLDNKKTELILRLIDKLQADGLIVHVNPFQEWLQPEGDRFRYAPIDTIERLLDQLPQIPLIVKEVGQGMGKESLRQLLQLPLAAIDFAASGGTNFALLELLRADLSLKTAYEPLTYIGHSAPQMLEFVNELVDELGDKLRCEQLIISGGVKNFLDGYYLCQKSKLPAVYGQASALLKHARGSYEDLELFLQQQIQGLELAHQFLRVLD</sequence>
<dbReference type="PANTHER" id="PTHR43665">
    <property type="entry name" value="ISOPENTENYL-DIPHOSPHATE DELTA-ISOMERASE"/>
    <property type="match status" value="1"/>
</dbReference>
<gene>
    <name evidence="1" type="primary">idi</name>
    <name evidence="1" type="ordered locus">SGRA_3437</name>
</gene>
<dbReference type="RefSeq" id="WP_015693756.1">
    <property type="nucleotide sequence ID" value="NC_016940.1"/>
</dbReference>
<dbReference type="GO" id="GO:0008299">
    <property type="term" value="P:isoprenoid biosynthetic process"/>
    <property type="evidence" value="ECO:0007669"/>
    <property type="project" value="InterPro"/>
</dbReference>
<dbReference type="Proteomes" id="UP000007519">
    <property type="component" value="Chromosome"/>
</dbReference>
<dbReference type="PANTHER" id="PTHR43665:SF1">
    <property type="entry name" value="ISOPENTENYL-DIPHOSPHATE DELTA-ISOMERASE"/>
    <property type="match status" value="1"/>
</dbReference>
<dbReference type="AlphaFoldDB" id="H6L1T4"/>
<keyword evidence="2" id="KW-1185">Reference proteome</keyword>
<dbReference type="GO" id="GO:0010181">
    <property type="term" value="F:FMN binding"/>
    <property type="evidence" value="ECO:0007669"/>
    <property type="project" value="InterPro"/>
</dbReference>
<proteinExistence type="predicted"/>
<dbReference type="EC" id="5.3.3.2" evidence="1"/>
<dbReference type="eggNOG" id="COG1304">
    <property type="taxonomic scope" value="Bacteria"/>
</dbReference>
<protein>
    <submittedName>
        <fullName evidence="1">Isopentenyl pyrophosphate isomerase</fullName>
        <ecNumber evidence="1">5.3.3.2</ecNumber>
    </submittedName>
</protein>
<dbReference type="HOGENOM" id="CLU_065515_1_0_10"/>
<evidence type="ECO:0000313" key="1">
    <source>
        <dbReference type="EMBL" id="AFC26162.1"/>
    </source>
</evidence>
<dbReference type="SUPFAM" id="SSF51395">
    <property type="entry name" value="FMN-linked oxidoreductases"/>
    <property type="match status" value="1"/>
</dbReference>
<keyword evidence="1" id="KW-0413">Isomerase</keyword>
<name>H6L1T4_SAPGL</name>
<dbReference type="Gene3D" id="3.20.20.70">
    <property type="entry name" value="Aldolase class I"/>
    <property type="match status" value="1"/>
</dbReference>
<dbReference type="KEGG" id="sgn:SGRA_3437"/>
<evidence type="ECO:0000313" key="2">
    <source>
        <dbReference type="Proteomes" id="UP000007519"/>
    </source>
</evidence>
<dbReference type="OrthoDB" id="9795032at2"/>
<dbReference type="STRING" id="984262.SGRA_3437"/>
<reference evidence="1 2" key="1">
    <citation type="journal article" date="2012" name="Stand. Genomic Sci.">
        <title>Complete genome sequencing and analysis of Saprospira grandis str. Lewin, a predatory marine bacterium.</title>
        <authorList>
            <person name="Saw J.H."/>
            <person name="Yuryev A."/>
            <person name="Kanbe M."/>
            <person name="Hou S."/>
            <person name="Young A.G."/>
            <person name="Aizawa S."/>
            <person name="Alam M."/>
        </authorList>
    </citation>
    <scope>NUCLEOTIDE SEQUENCE [LARGE SCALE GENOMIC DNA]</scope>
    <source>
        <strain evidence="1 2">Lewin</strain>
    </source>
</reference>
<dbReference type="EMBL" id="CP002831">
    <property type="protein sequence ID" value="AFC26162.1"/>
    <property type="molecule type" value="Genomic_DNA"/>
</dbReference>
<accession>H6L1T4</accession>
<dbReference type="InterPro" id="IPR011179">
    <property type="entry name" value="IPdP_isomerase"/>
</dbReference>
<organism evidence="1 2">
    <name type="scientific">Saprospira grandis (strain Lewin)</name>
    <dbReference type="NCBI Taxonomy" id="984262"/>
    <lineage>
        <taxon>Bacteria</taxon>
        <taxon>Pseudomonadati</taxon>
        <taxon>Bacteroidota</taxon>
        <taxon>Saprospiria</taxon>
        <taxon>Saprospirales</taxon>
        <taxon>Saprospiraceae</taxon>
        <taxon>Saprospira</taxon>
    </lineage>
</organism>
<dbReference type="InterPro" id="IPR013785">
    <property type="entry name" value="Aldolase_TIM"/>
</dbReference>